<organism evidence="2">
    <name type="scientific">Serratia fonticola</name>
    <dbReference type="NCBI Taxonomy" id="47917"/>
    <lineage>
        <taxon>Bacteria</taxon>
        <taxon>Pseudomonadati</taxon>
        <taxon>Pseudomonadota</taxon>
        <taxon>Gammaproteobacteria</taxon>
        <taxon>Enterobacterales</taxon>
        <taxon>Yersiniaceae</taxon>
        <taxon>Serratia</taxon>
    </lineage>
</organism>
<dbReference type="InterPro" id="IPR004867">
    <property type="entry name" value="CHB_C_dom"/>
</dbReference>
<dbReference type="SUPFAM" id="SSF81296">
    <property type="entry name" value="E set domains"/>
    <property type="match status" value="1"/>
</dbReference>
<dbReference type="CDD" id="cd02847">
    <property type="entry name" value="E_set_Chitobiase_C"/>
    <property type="match status" value="1"/>
</dbReference>
<dbReference type="Pfam" id="PF03174">
    <property type="entry name" value="CHB_HEX_C"/>
    <property type="match status" value="1"/>
</dbReference>
<dbReference type="AlphaFoldDB" id="A0A4U9TZZ6"/>
<protein>
    <submittedName>
        <fullName evidence="2">Chitobiase</fullName>
        <ecNumber evidence="2">3.2.1.52</ecNumber>
    </submittedName>
</protein>
<name>A0A4U9TZZ6_SERFO</name>
<feature type="domain" description="Chitobiase C-terminal" evidence="1">
    <location>
        <begin position="2"/>
        <end position="68"/>
    </location>
</feature>
<dbReference type="InterPro" id="IPR013783">
    <property type="entry name" value="Ig-like_fold"/>
</dbReference>
<evidence type="ECO:0000259" key="1">
    <source>
        <dbReference type="Pfam" id="PF03174"/>
    </source>
</evidence>
<sequence length="73" mass="7897">MSYRLPVPGARIIGGKLEANIALPGLGIEYSTDGGKQWQRYDDKARPSVAGDVQIRAISPDGKRFSRAEPVKA</sequence>
<gene>
    <name evidence="2" type="primary">chb_1</name>
    <name evidence="2" type="ORF">NCTC12965_02051</name>
</gene>
<dbReference type="EMBL" id="CABEEZ010000037">
    <property type="protein sequence ID" value="VTR24789.1"/>
    <property type="molecule type" value="Genomic_DNA"/>
</dbReference>
<proteinExistence type="predicted"/>
<dbReference type="Gene3D" id="2.60.40.10">
    <property type="entry name" value="Immunoglobulins"/>
    <property type="match status" value="1"/>
</dbReference>
<keyword evidence="2" id="KW-0378">Hydrolase</keyword>
<dbReference type="EC" id="3.2.1.52" evidence="2"/>
<reference evidence="2" key="1">
    <citation type="submission" date="2019-05" db="EMBL/GenBank/DDBJ databases">
        <authorList>
            <consortium name="Pathogen Informatics"/>
        </authorList>
    </citation>
    <scope>NUCLEOTIDE SEQUENCE [LARGE SCALE GENOMIC DNA]</scope>
    <source>
        <strain evidence="2">NCTC12965</strain>
    </source>
</reference>
<dbReference type="GO" id="GO:0004563">
    <property type="term" value="F:beta-N-acetylhexosaminidase activity"/>
    <property type="evidence" value="ECO:0007669"/>
    <property type="project" value="UniProtKB-EC"/>
</dbReference>
<evidence type="ECO:0000313" key="2">
    <source>
        <dbReference type="EMBL" id="VTR24789.1"/>
    </source>
</evidence>
<accession>A0A4U9TZZ6</accession>
<dbReference type="InterPro" id="IPR014756">
    <property type="entry name" value="Ig_E-set"/>
</dbReference>
<keyword evidence="2" id="KW-0326">Glycosidase</keyword>